<comment type="caution">
    <text evidence="2">The sequence shown here is derived from an EMBL/GenBank/DDBJ whole genome shotgun (WGS) entry which is preliminary data.</text>
</comment>
<organism evidence="2 3">
    <name type="scientific">Ruminococcus difficilis</name>
    <dbReference type="NCBI Taxonomy" id="2763069"/>
    <lineage>
        <taxon>Bacteria</taxon>
        <taxon>Bacillati</taxon>
        <taxon>Bacillota</taxon>
        <taxon>Clostridia</taxon>
        <taxon>Eubacteriales</taxon>
        <taxon>Oscillospiraceae</taxon>
        <taxon>Ruminococcus</taxon>
    </lineage>
</organism>
<dbReference type="InterPro" id="IPR004291">
    <property type="entry name" value="Transposase_IS66_central"/>
</dbReference>
<reference evidence="2" key="1">
    <citation type="submission" date="2021-01" db="EMBL/GenBank/DDBJ databases">
        <title>Genome public.</title>
        <authorList>
            <person name="Liu C."/>
            <person name="Sun Q."/>
        </authorList>
    </citation>
    <scope>NUCLEOTIDE SEQUENCE</scope>
    <source>
        <strain evidence="2">M6</strain>
    </source>
</reference>
<dbReference type="InterPro" id="IPR052344">
    <property type="entry name" value="Transposase-related"/>
</dbReference>
<evidence type="ECO:0000313" key="2">
    <source>
        <dbReference type="EMBL" id="MBK6087377.1"/>
    </source>
</evidence>
<dbReference type="EMBL" id="JAEQMG010000031">
    <property type="protein sequence ID" value="MBK6087377.1"/>
    <property type="molecule type" value="Genomic_DNA"/>
</dbReference>
<protein>
    <submittedName>
        <fullName evidence="2">Transposase</fullName>
    </submittedName>
</protein>
<dbReference type="PANTHER" id="PTHR33678:SF1">
    <property type="entry name" value="BLL1576 PROTEIN"/>
    <property type="match status" value="1"/>
</dbReference>
<dbReference type="Pfam" id="PF03050">
    <property type="entry name" value="DDE_Tnp_IS66"/>
    <property type="match status" value="1"/>
</dbReference>
<proteinExistence type="predicted"/>
<evidence type="ECO:0000259" key="1">
    <source>
        <dbReference type="Pfam" id="PF03050"/>
    </source>
</evidence>
<keyword evidence="3" id="KW-1185">Reference proteome</keyword>
<feature type="domain" description="Transposase IS66 central" evidence="1">
    <location>
        <begin position="9"/>
        <end position="66"/>
    </location>
</feature>
<gene>
    <name evidence="2" type="ORF">JKK62_01685</name>
</gene>
<evidence type="ECO:0000313" key="3">
    <source>
        <dbReference type="Proteomes" id="UP000633365"/>
    </source>
</evidence>
<feature type="non-terminal residue" evidence="2">
    <location>
        <position position="85"/>
    </location>
</feature>
<dbReference type="AlphaFoldDB" id="A0A934TY59"/>
<dbReference type="PANTHER" id="PTHR33678">
    <property type="entry name" value="BLL1576 PROTEIN"/>
    <property type="match status" value="1"/>
</dbReference>
<accession>A0A934TY59</accession>
<name>A0A934TY59_9FIRM</name>
<sequence length="85" mass="9447">MRSLDPVIGSKLEDAVNYALNQEQYLRAFLKNGEVEISNNFAENAIRPFVIGRKNWLFSDTVKGAKSSAIIYSLIETAKANGIEP</sequence>
<dbReference type="Proteomes" id="UP000633365">
    <property type="component" value="Unassembled WGS sequence"/>
</dbReference>